<dbReference type="Proteomes" id="UP000578112">
    <property type="component" value="Unassembled WGS sequence"/>
</dbReference>
<evidence type="ECO:0000313" key="7">
    <source>
        <dbReference type="Proteomes" id="UP000578112"/>
    </source>
</evidence>
<dbReference type="PROSITE" id="PS50853">
    <property type="entry name" value="FN3"/>
    <property type="match status" value="1"/>
</dbReference>
<keyword evidence="2" id="KW-0119">Carbohydrate metabolism</keyword>
<evidence type="ECO:0000313" key="6">
    <source>
        <dbReference type="EMBL" id="MBB4762179.1"/>
    </source>
</evidence>
<comment type="caution">
    <text evidence="6">The sequence shown here is derived from an EMBL/GenBank/DDBJ whole genome shotgun (WGS) entry which is preliminary data.</text>
</comment>
<dbReference type="InterPro" id="IPR036116">
    <property type="entry name" value="FN3_sf"/>
</dbReference>
<feature type="signal peptide" evidence="4">
    <location>
        <begin position="1"/>
        <end position="29"/>
    </location>
</feature>
<keyword evidence="7" id="KW-1185">Reference proteome</keyword>
<dbReference type="InterPro" id="IPR003961">
    <property type="entry name" value="FN3_dom"/>
</dbReference>
<dbReference type="InterPro" id="IPR013783">
    <property type="entry name" value="Ig-like_fold"/>
</dbReference>
<dbReference type="Gene3D" id="2.60.40.10">
    <property type="entry name" value="Immunoglobulins"/>
    <property type="match status" value="2"/>
</dbReference>
<evidence type="ECO:0000256" key="2">
    <source>
        <dbReference type="ARBA" id="ARBA00023326"/>
    </source>
</evidence>
<evidence type="ECO:0000256" key="3">
    <source>
        <dbReference type="SAM" id="MobiDB-lite"/>
    </source>
</evidence>
<gene>
    <name evidence="6" type="ORF">BJ971_002735</name>
</gene>
<dbReference type="Gene3D" id="2.60.120.560">
    <property type="entry name" value="Exo-inulinase, domain 1"/>
    <property type="match status" value="1"/>
</dbReference>
<feature type="domain" description="Fibronectin type-III" evidence="5">
    <location>
        <begin position="216"/>
        <end position="307"/>
    </location>
</feature>
<dbReference type="RefSeq" id="WP_184993103.1">
    <property type="nucleotide sequence ID" value="NZ_BOMK01000047.1"/>
</dbReference>
<feature type="region of interest" description="Disordered" evidence="3">
    <location>
        <begin position="293"/>
        <end position="330"/>
    </location>
</feature>
<organism evidence="6 7">
    <name type="scientific">Actinoplanes digitatis</name>
    <dbReference type="NCBI Taxonomy" id="1868"/>
    <lineage>
        <taxon>Bacteria</taxon>
        <taxon>Bacillati</taxon>
        <taxon>Actinomycetota</taxon>
        <taxon>Actinomycetes</taxon>
        <taxon>Micromonosporales</taxon>
        <taxon>Micromonosporaceae</taxon>
        <taxon>Actinoplanes</taxon>
    </lineage>
</organism>
<dbReference type="SMART" id="SM00060">
    <property type="entry name" value="FN3"/>
    <property type="match status" value="2"/>
</dbReference>
<dbReference type="EMBL" id="JACHNH010000001">
    <property type="protein sequence ID" value="MBB4762179.1"/>
    <property type="molecule type" value="Genomic_DNA"/>
</dbReference>
<dbReference type="SUPFAM" id="SSF49265">
    <property type="entry name" value="Fibronectin type III"/>
    <property type="match status" value="1"/>
</dbReference>
<name>A0A7W7HWT0_9ACTN</name>
<evidence type="ECO:0000256" key="4">
    <source>
        <dbReference type="SAM" id="SignalP"/>
    </source>
</evidence>
<keyword evidence="1" id="KW-0378">Hydrolase</keyword>
<keyword evidence="4" id="KW-0732">Signal</keyword>
<dbReference type="AlphaFoldDB" id="A0A7W7HWT0"/>
<proteinExistence type="predicted"/>
<dbReference type="GO" id="GO:0016798">
    <property type="term" value="F:hydrolase activity, acting on glycosyl bonds"/>
    <property type="evidence" value="ECO:0007669"/>
    <property type="project" value="UniProtKB-KW"/>
</dbReference>
<sequence>MGATFHTWTRRIAGAGLAAAMILTGPATAAFAAAPVLFSDDFSDGDAAGWRTSGGAWSVAEQSLRQADTGARAVARAGEASWSDYAVSVRVRPAAYRDAGSSAGVQARVQGDGSHYYLTTRADNTVELGRVSGGRSTTLATAAYPAATQIWRYLTLVVKGTTLLGVVNGEPLLRATDTRLARGRAGLATTYTDATFDDVSVGSYAATTPDTQAPLTPGRPRVVEVTPTTVTLSWLATIDNVGVVDYVVYQGEQFYQQYPVRTVTGTGPITLTISPTAATIHYAVAARDAAGNLSPISPRTSIPQPPSYPRSGDDAVPPSKPGNPVLTGQTADGRGILSWTPATDNVGVVEYHVLLTVNIDEVRVLAKVSEPTATVTVNSGGGPMVRVIAYDAAWNASYSSMVPYGPAPTPTPTG</sequence>
<evidence type="ECO:0000259" key="5">
    <source>
        <dbReference type="PROSITE" id="PS50853"/>
    </source>
</evidence>
<protein>
    <recommendedName>
        <fullName evidence="5">Fibronectin type-III domain-containing protein</fullName>
    </recommendedName>
</protein>
<feature type="chain" id="PRO_5038568871" description="Fibronectin type-III domain-containing protein" evidence="4">
    <location>
        <begin position="30"/>
        <end position="414"/>
    </location>
</feature>
<reference evidence="6 7" key="1">
    <citation type="submission" date="2020-08" db="EMBL/GenBank/DDBJ databases">
        <title>Sequencing the genomes of 1000 actinobacteria strains.</title>
        <authorList>
            <person name="Klenk H.-P."/>
        </authorList>
    </citation>
    <scope>NUCLEOTIDE SEQUENCE [LARGE SCALE GENOMIC DNA]</scope>
    <source>
        <strain evidence="6 7">DSM 43149</strain>
    </source>
</reference>
<keyword evidence="2" id="KW-0624">Polysaccharide degradation</keyword>
<keyword evidence="1" id="KW-0326">Glycosidase</keyword>
<accession>A0A7W7HWT0</accession>
<evidence type="ECO:0000256" key="1">
    <source>
        <dbReference type="ARBA" id="ARBA00023295"/>
    </source>
</evidence>
<dbReference type="GO" id="GO:0000272">
    <property type="term" value="P:polysaccharide catabolic process"/>
    <property type="evidence" value="ECO:0007669"/>
    <property type="project" value="UniProtKB-KW"/>
</dbReference>